<dbReference type="EMBL" id="QOVW01000078">
    <property type="protein sequence ID" value="RDB35680.1"/>
    <property type="molecule type" value="Genomic_DNA"/>
</dbReference>
<feature type="region of interest" description="Disordered" evidence="10">
    <location>
        <begin position="358"/>
        <end position="400"/>
    </location>
</feature>
<dbReference type="Proteomes" id="UP000253934">
    <property type="component" value="Unassembled WGS sequence"/>
</dbReference>
<dbReference type="PANTHER" id="PTHR38831:SF1">
    <property type="entry name" value="TYPE II SECRETION SYSTEM PROTEIN K-RELATED"/>
    <property type="match status" value="1"/>
</dbReference>
<evidence type="ECO:0000259" key="12">
    <source>
        <dbReference type="Pfam" id="PF21687"/>
    </source>
</evidence>
<keyword evidence="4" id="KW-1003">Cell membrane</keyword>
<dbReference type="PANTHER" id="PTHR38831">
    <property type="entry name" value="TYPE II SECRETION SYSTEM PROTEIN K"/>
    <property type="match status" value="1"/>
</dbReference>
<comment type="similarity">
    <text evidence="2">Belongs to the GSP K family.</text>
</comment>
<evidence type="ECO:0000256" key="1">
    <source>
        <dbReference type="ARBA" id="ARBA00004533"/>
    </source>
</evidence>
<evidence type="ECO:0000313" key="13">
    <source>
        <dbReference type="EMBL" id="RDB35680.1"/>
    </source>
</evidence>
<protein>
    <recommendedName>
        <fullName evidence="12">T2SS protein K first SAM-like domain-containing protein</fullName>
    </recommendedName>
</protein>
<dbReference type="AlphaFoldDB" id="A0A369KQL8"/>
<dbReference type="GO" id="GO:0005886">
    <property type="term" value="C:plasma membrane"/>
    <property type="evidence" value="ECO:0007669"/>
    <property type="project" value="UniProtKB-SubCell"/>
</dbReference>
<evidence type="ECO:0000313" key="14">
    <source>
        <dbReference type="Proteomes" id="UP000253934"/>
    </source>
</evidence>
<dbReference type="InterPro" id="IPR049031">
    <property type="entry name" value="T2SSK_SAM-like_1st"/>
</dbReference>
<evidence type="ECO:0000256" key="10">
    <source>
        <dbReference type="SAM" id="MobiDB-lite"/>
    </source>
</evidence>
<dbReference type="InterPro" id="IPR038072">
    <property type="entry name" value="GspK_central_sf"/>
</dbReference>
<keyword evidence="14" id="KW-1185">Reference proteome</keyword>
<keyword evidence="6 11" id="KW-0812">Transmembrane</keyword>
<dbReference type="Pfam" id="PF21687">
    <property type="entry name" value="T2SSK_1st"/>
    <property type="match status" value="1"/>
</dbReference>
<comment type="caution">
    <text evidence="13">The sequence shown here is derived from an EMBL/GenBank/DDBJ whole genome shotgun (WGS) entry which is preliminary data.</text>
</comment>
<gene>
    <name evidence="13" type="ORF">DCC88_08965</name>
</gene>
<name>A0A369KQL8_9BACT</name>
<evidence type="ECO:0000256" key="11">
    <source>
        <dbReference type="SAM" id="Phobius"/>
    </source>
</evidence>
<comment type="subcellular location">
    <subcellularLocation>
        <location evidence="1">Cell inner membrane</location>
    </subcellularLocation>
</comment>
<feature type="compositionally biased region" description="Low complexity" evidence="10">
    <location>
        <begin position="368"/>
        <end position="382"/>
    </location>
</feature>
<sequence>MAIIANRIKQKGFALIFVLVFVAMIMGIVGDIVYQTQVGARSSIEERNKLDAQTAALTGVEFAKLLLSLSILAEKYQNNPLIPLPKNMYSMLNGQPIGASGLESLEELSGAKLSKAISKEILSALKVMPGYFVLNINSENAKFNLNLLQSNFSNEAQKALKRIFSTPDSKKFLATLDLTPQQLVDNLTSYIKISNTNEYLRNVTQVDYNNINAKYKPKNAALESLEELRRIPGFHLDDIYNVFSPYFTIWPIIGGSGTLNINSAPIELIATLLTPENMDPNSLDWDNFEMFRLKNDFNKSTINDWLTKNLSDYKENTDSLNITKNFIGTKDTIFKVESRGVVNGVEQTLVIVLQQETVSDQPSPPQPNQNNENQSDQQQNNPKNQTQSSPNFTILYSGWK</sequence>
<dbReference type="Gene3D" id="1.10.40.60">
    <property type="entry name" value="EpsJ-like"/>
    <property type="match status" value="2"/>
</dbReference>
<keyword evidence="3" id="KW-0813">Transport</keyword>
<dbReference type="SUPFAM" id="SSF158544">
    <property type="entry name" value="GspK insert domain-like"/>
    <property type="match status" value="1"/>
</dbReference>
<reference evidence="13" key="1">
    <citation type="submission" date="2018-04" db="EMBL/GenBank/DDBJ databases">
        <title>Draft genome sequence of the Candidatus Spirobacillus cienkowskii, a pathogen of freshwater Daphnia species, reconstructed from hemolymph metagenomic reads.</title>
        <authorList>
            <person name="Bresciani L."/>
            <person name="Lemos L.N."/>
            <person name="Wale N."/>
            <person name="Lin J.Y."/>
            <person name="Fernandes G.R."/>
            <person name="Duffy M.A."/>
            <person name="Rodrigues J.M."/>
        </authorList>
    </citation>
    <scope>NUCLEOTIDE SEQUENCE [LARGE SCALE GENOMIC DNA]</scope>
    <source>
        <strain evidence="13">Binning01</strain>
    </source>
</reference>
<feature type="compositionally biased region" description="Polar residues" evidence="10">
    <location>
        <begin position="383"/>
        <end position="394"/>
    </location>
</feature>
<dbReference type="InterPro" id="IPR005628">
    <property type="entry name" value="GspK"/>
</dbReference>
<evidence type="ECO:0000256" key="2">
    <source>
        <dbReference type="ARBA" id="ARBA00007246"/>
    </source>
</evidence>
<evidence type="ECO:0000256" key="8">
    <source>
        <dbReference type="ARBA" id="ARBA00022989"/>
    </source>
</evidence>
<evidence type="ECO:0000256" key="5">
    <source>
        <dbReference type="ARBA" id="ARBA00022519"/>
    </source>
</evidence>
<feature type="domain" description="T2SS protein K first SAM-like" evidence="12">
    <location>
        <begin position="141"/>
        <end position="251"/>
    </location>
</feature>
<accession>A0A369KQL8</accession>
<evidence type="ECO:0000256" key="3">
    <source>
        <dbReference type="ARBA" id="ARBA00022448"/>
    </source>
</evidence>
<evidence type="ECO:0000256" key="9">
    <source>
        <dbReference type="ARBA" id="ARBA00023136"/>
    </source>
</evidence>
<organism evidence="13 14">
    <name type="scientific">Spirobacillus cienkowskii</name>
    <dbReference type="NCBI Taxonomy" id="495820"/>
    <lineage>
        <taxon>Bacteria</taxon>
        <taxon>Pseudomonadati</taxon>
        <taxon>Bdellovibrionota</taxon>
        <taxon>Oligoflexia</taxon>
        <taxon>Silvanigrellales</taxon>
        <taxon>Spirobacillus</taxon>
    </lineage>
</organism>
<dbReference type="Gene3D" id="3.30.1300.30">
    <property type="entry name" value="GSPII I/J protein-like"/>
    <property type="match status" value="1"/>
</dbReference>
<keyword evidence="7" id="KW-0653">Protein transport</keyword>
<dbReference type="GO" id="GO:0009306">
    <property type="term" value="P:protein secretion"/>
    <property type="evidence" value="ECO:0007669"/>
    <property type="project" value="InterPro"/>
</dbReference>
<keyword evidence="9 11" id="KW-0472">Membrane</keyword>
<proteinExistence type="inferred from homology"/>
<feature type="transmembrane region" description="Helical" evidence="11">
    <location>
        <begin position="12"/>
        <end position="34"/>
    </location>
</feature>
<keyword evidence="8 11" id="KW-1133">Transmembrane helix</keyword>
<evidence type="ECO:0000256" key="4">
    <source>
        <dbReference type="ARBA" id="ARBA00022475"/>
    </source>
</evidence>
<evidence type="ECO:0000256" key="7">
    <source>
        <dbReference type="ARBA" id="ARBA00022927"/>
    </source>
</evidence>
<evidence type="ECO:0000256" key="6">
    <source>
        <dbReference type="ARBA" id="ARBA00022692"/>
    </source>
</evidence>
<keyword evidence="5" id="KW-0997">Cell inner membrane</keyword>